<evidence type="ECO:0000256" key="3">
    <source>
        <dbReference type="ARBA" id="ARBA00023015"/>
    </source>
</evidence>
<keyword evidence="5" id="KW-0539">Nucleus</keyword>
<proteinExistence type="predicted"/>
<name>A0A553I252_9PEZI</name>
<dbReference type="GO" id="GO:0005634">
    <property type="term" value="C:nucleus"/>
    <property type="evidence" value="ECO:0007669"/>
    <property type="project" value="UniProtKB-SubCell"/>
</dbReference>
<dbReference type="STRING" id="2512241.A0A553I252"/>
<evidence type="ECO:0000259" key="7">
    <source>
        <dbReference type="PROSITE" id="PS51821"/>
    </source>
</evidence>
<evidence type="ECO:0000256" key="1">
    <source>
        <dbReference type="ARBA" id="ARBA00004123"/>
    </source>
</evidence>
<evidence type="ECO:0000256" key="4">
    <source>
        <dbReference type="ARBA" id="ARBA00023163"/>
    </source>
</evidence>
<feature type="domain" description="Velvet" evidence="7">
    <location>
        <begin position="39"/>
        <end position="239"/>
    </location>
</feature>
<dbReference type="EMBL" id="VFLP01000023">
    <property type="protein sequence ID" value="TRX94281.1"/>
    <property type="molecule type" value="Genomic_DNA"/>
</dbReference>
<feature type="region of interest" description="Disordered" evidence="6">
    <location>
        <begin position="57"/>
        <end position="92"/>
    </location>
</feature>
<accession>A0A553I252</accession>
<feature type="compositionally biased region" description="Polar residues" evidence="6">
    <location>
        <begin position="327"/>
        <end position="336"/>
    </location>
</feature>
<keyword evidence="9" id="KW-1185">Reference proteome</keyword>
<dbReference type="OrthoDB" id="5599552at2759"/>
<sequence>MAYQQSPWAQIPHYVPIMNSAMPNLPATQAQAHPHEANNKQLEKYTLSFMQQPLHAKAANGKDKGESRQPHASRSIDLMCETTKDRRPVDPPPILKLEVATDQDPDGVYKQSPYLIVVAYLEYGPGQEHGPDTMPPANLMSGTMVSSLHRLKDPGDQEGAFFVFGDLTVRREGTYCLRFDLLQMEFGVSSDPDSLVTVTSVTSNPFRVYSQKNFPKQQKNESTFLTRSFSDQGVRLRVRKDSRLSLNRKRTNDKVIEKYDRKRLAIDSPGQGRRPSIQHRSSLESSDQYYEGELFANEQAGKRHRTGSGSLQTTENGLESRPWGPYQHSSSSNFANHGSMGSIGTGPPTSASMGAPQMPPPTTRLDTHFSSLHTGSSMFHSPVGDRQSPVTPSSVHHSPFGSAGSQNSSIAYLYGTSIGQNTNAQPLNLAPVAAHTQSAMNTPRLANSSPRPHAHPATATSPIGVNIYATASQASAPPQPRQLSYNTSAYHALPNAFDHSTLHEHGMNTPLTGNMPPDSLKGGYNDVFNGVSAKSE</sequence>
<feature type="region of interest" description="Disordered" evidence="6">
    <location>
        <begin position="260"/>
        <end position="285"/>
    </location>
</feature>
<dbReference type="PROSITE" id="PS51821">
    <property type="entry name" value="VELVET"/>
    <property type="match status" value="1"/>
</dbReference>
<dbReference type="AlphaFoldDB" id="A0A553I252"/>
<organism evidence="8 9">
    <name type="scientific">Xylaria flabelliformis</name>
    <dbReference type="NCBI Taxonomy" id="2512241"/>
    <lineage>
        <taxon>Eukaryota</taxon>
        <taxon>Fungi</taxon>
        <taxon>Dikarya</taxon>
        <taxon>Ascomycota</taxon>
        <taxon>Pezizomycotina</taxon>
        <taxon>Sordariomycetes</taxon>
        <taxon>Xylariomycetidae</taxon>
        <taxon>Xylariales</taxon>
        <taxon>Xylariaceae</taxon>
        <taxon>Xylaria</taxon>
    </lineage>
</organism>
<protein>
    <recommendedName>
        <fullName evidence="7">Velvet domain-containing protein</fullName>
    </recommendedName>
</protein>
<evidence type="ECO:0000313" key="9">
    <source>
        <dbReference type="Proteomes" id="UP000319160"/>
    </source>
</evidence>
<keyword evidence="4" id="KW-0804">Transcription</keyword>
<feature type="compositionally biased region" description="Basic and acidic residues" evidence="6">
    <location>
        <begin position="60"/>
        <end position="69"/>
    </location>
</feature>
<dbReference type="Proteomes" id="UP000319160">
    <property type="component" value="Unassembled WGS sequence"/>
</dbReference>
<comment type="subcellular location">
    <subcellularLocation>
        <location evidence="1">Nucleus</location>
    </subcellularLocation>
</comment>
<feature type="compositionally biased region" description="Low complexity" evidence="6">
    <location>
        <begin position="388"/>
        <end position="399"/>
    </location>
</feature>
<feature type="region of interest" description="Disordered" evidence="6">
    <location>
        <begin position="378"/>
        <end position="402"/>
    </location>
</feature>
<feature type="region of interest" description="Disordered" evidence="6">
    <location>
        <begin position="297"/>
        <end position="357"/>
    </location>
</feature>
<dbReference type="Gene3D" id="2.60.40.3960">
    <property type="entry name" value="Velvet domain"/>
    <property type="match status" value="1"/>
</dbReference>
<dbReference type="InterPro" id="IPR021740">
    <property type="entry name" value="Velvet"/>
</dbReference>
<gene>
    <name evidence="8" type="ORF">FHL15_004748</name>
</gene>
<dbReference type="InterPro" id="IPR038491">
    <property type="entry name" value="Velvet_dom_sf"/>
</dbReference>
<evidence type="ECO:0000313" key="8">
    <source>
        <dbReference type="EMBL" id="TRX94281.1"/>
    </source>
</evidence>
<reference evidence="9" key="1">
    <citation type="submission" date="2019-06" db="EMBL/GenBank/DDBJ databases">
        <title>Draft genome sequence of the griseofulvin-producing fungus Xylaria cubensis strain G536.</title>
        <authorList>
            <person name="Mead M.E."/>
            <person name="Raja H.A."/>
            <person name="Steenwyk J.L."/>
            <person name="Knowles S.L."/>
            <person name="Oberlies N.H."/>
            <person name="Rokas A."/>
        </authorList>
    </citation>
    <scope>NUCLEOTIDE SEQUENCE [LARGE SCALE GENOMIC DNA]</scope>
    <source>
        <strain evidence="9">G536</strain>
    </source>
</reference>
<dbReference type="Pfam" id="PF11754">
    <property type="entry name" value="Velvet"/>
    <property type="match status" value="1"/>
</dbReference>
<evidence type="ECO:0000256" key="5">
    <source>
        <dbReference type="ARBA" id="ARBA00023242"/>
    </source>
</evidence>
<evidence type="ECO:0000256" key="2">
    <source>
        <dbReference type="ARBA" id="ARBA00022969"/>
    </source>
</evidence>
<keyword evidence="2" id="KW-0749">Sporulation</keyword>
<feature type="compositionally biased region" description="Polar residues" evidence="6">
    <location>
        <begin position="307"/>
        <end position="317"/>
    </location>
</feature>
<keyword evidence="3" id="KW-0805">Transcription regulation</keyword>
<evidence type="ECO:0000256" key="6">
    <source>
        <dbReference type="SAM" id="MobiDB-lite"/>
    </source>
</evidence>
<dbReference type="GO" id="GO:0030435">
    <property type="term" value="P:sporulation resulting in formation of a cellular spore"/>
    <property type="evidence" value="ECO:0007669"/>
    <property type="project" value="UniProtKB-KW"/>
</dbReference>
<dbReference type="InterPro" id="IPR037525">
    <property type="entry name" value="Velvet_dom"/>
</dbReference>
<dbReference type="PANTHER" id="PTHR33572">
    <property type="entry name" value="SPORE DEVELOPMENT REGULATOR VOSA"/>
    <property type="match status" value="1"/>
</dbReference>
<comment type="caution">
    <text evidence="8">The sequence shown here is derived from an EMBL/GenBank/DDBJ whole genome shotgun (WGS) entry which is preliminary data.</text>
</comment>
<dbReference type="PANTHER" id="PTHR33572:SF18">
    <property type="entry name" value="SPORE DEVELOPMENT REGULATOR VOSA"/>
    <property type="match status" value="1"/>
</dbReference>